<feature type="region of interest" description="Disordered" evidence="1">
    <location>
        <begin position="62"/>
        <end position="119"/>
    </location>
</feature>
<reference evidence="2 3" key="1">
    <citation type="submission" date="2024-01" db="EMBL/GenBank/DDBJ databases">
        <title>The genome of the rayed Mediterranean limpet Patella caerulea (Linnaeus, 1758).</title>
        <authorList>
            <person name="Anh-Thu Weber A."/>
            <person name="Halstead-Nussloch G."/>
        </authorList>
    </citation>
    <scope>NUCLEOTIDE SEQUENCE [LARGE SCALE GENOMIC DNA]</scope>
    <source>
        <strain evidence="2">AATW-2023a</strain>
        <tissue evidence="2">Whole specimen</tissue>
    </source>
</reference>
<dbReference type="GO" id="GO:0008270">
    <property type="term" value="F:zinc ion binding"/>
    <property type="evidence" value="ECO:0007669"/>
    <property type="project" value="InterPro"/>
</dbReference>
<dbReference type="Proteomes" id="UP001347796">
    <property type="component" value="Unassembled WGS sequence"/>
</dbReference>
<accession>A0AAN8P718</accession>
<dbReference type="AlphaFoldDB" id="A0AAN8P718"/>
<comment type="caution">
    <text evidence="2">The sequence shown here is derived from an EMBL/GenBank/DDBJ whole genome shotgun (WGS) entry which is preliminary data.</text>
</comment>
<feature type="compositionally biased region" description="Polar residues" evidence="1">
    <location>
        <begin position="82"/>
        <end position="93"/>
    </location>
</feature>
<dbReference type="EMBL" id="JAZGQO010000013">
    <property type="protein sequence ID" value="KAK6171957.1"/>
    <property type="molecule type" value="Genomic_DNA"/>
</dbReference>
<keyword evidence="3" id="KW-1185">Reference proteome</keyword>
<feature type="region of interest" description="Disordered" evidence="1">
    <location>
        <begin position="1"/>
        <end position="30"/>
    </location>
</feature>
<evidence type="ECO:0000313" key="3">
    <source>
        <dbReference type="Proteomes" id="UP001347796"/>
    </source>
</evidence>
<dbReference type="GO" id="GO:0003676">
    <property type="term" value="F:nucleic acid binding"/>
    <property type="evidence" value="ECO:0007669"/>
    <property type="project" value="InterPro"/>
</dbReference>
<proteinExistence type="predicted"/>
<organism evidence="2 3">
    <name type="scientific">Patella caerulea</name>
    <name type="common">Rayed Mediterranean limpet</name>
    <dbReference type="NCBI Taxonomy" id="87958"/>
    <lineage>
        <taxon>Eukaryota</taxon>
        <taxon>Metazoa</taxon>
        <taxon>Spiralia</taxon>
        <taxon>Lophotrochozoa</taxon>
        <taxon>Mollusca</taxon>
        <taxon>Gastropoda</taxon>
        <taxon>Patellogastropoda</taxon>
        <taxon>Patelloidea</taxon>
        <taxon>Patellidae</taxon>
        <taxon>Patella</taxon>
    </lineage>
</organism>
<dbReference type="SUPFAM" id="SSF57756">
    <property type="entry name" value="Retrovirus zinc finger-like domains"/>
    <property type="match status" value="1"/>
</dbReference>
<gene>
    <name evidence="2" type="ORF">SNE40_018375</name>
</gene>
<protein>
    <recommendedName>
        <fullName evidence="4">CCHC-type domain-containing protein</fullName>
    </recommendedName>
</protein>
<evidence type="ECO:0000313" key="2">
    <source>
        <dbReference type="EMBL" id="KAK6171957.1"/>
    </source>
</evidence>
<evidence type="ECO:0008006" key="4">
    <source>
        <dbReference type="Google" id="ProtNLM"/>
    </source>
</evidence>
<sequence length="172" mass="20011">MRQHDKVSNPEVSNWRPRIGDNQFNRNQSQQFDRNKNIQCFGCYGWGHYKGECPSIRREGHSLGPYPRNEHFQRPPTDSGKVEQTSINGNPNRNSDRHAYKSPGRQPFQPRTSVDYGRSNSLISTDIPSSCGEKLRQCDPEMKLEMVWKDINYRKTKEEKLEDNVGVCRVLL</sequence>
<name>A0AAN8P718_PATCE</name>
<dbReference type="InterPro" id="IPR036875">
    <property type="entry name" value="Znf_CCHC_sf"/>
</dbReference>
<evidence type="ECO:0000256" key="1">
    <source>
        <dbReference type="SAM" id="MobiDB-lite"/>
    </source>
</evidence>